<evidence type="ECO:0000256" key="1">
    <source>
        <dbReference type="SAM" id="MobiDB-lite"/>
    </source>
</evidence>
<protein>
    <submittedName>
        <fullName evidence="2">Uncharacterized protein</fullName>
    </submittedName>
</protein>
<name>A0A3G5AGL1_9VIRU</name>
<accession>A0A3G5AGL1</accession>
<dbReference type="Gene3D" id="3.30.420.10">
    <property type="entry name" value="Ribonuclease H-like superfamily/Ribonuclease H"/>
    <property type="match status" value="1"/>
</dbReference>
<sequence length="225" mass="25030">MSLTDLDPLKSSISRTHGPDPLKSHFSGLGTAPQTNNNLWTSSVEGKNSPFYPGKDGFGAPTSKLDHNDVKTSKEIPILDTTVINLNITRQGSGFDDVAEHSPLTYNYDIIYSSGSRVISNKIVKAPYKTGIGYYYLCEVINLLSTHKGKLKIFISDNYTIACLTKYYKDWELNEWKGVKNSDIIKKCIDLKKNRDITFEYKNDLVLNSLGMNYQSSSMGCSGCG</sequence>
<dbReference type="EMBL" id="MK072499">
    <property type="protein sequence ID" value="AYV86240.1"/>
    <property type="molecule type" value="Genomic_DNA"/>
</dbReference>
<gene>
    <name evidence="2" type="ORF">Solumvirus2_47</name>
</gene>
<organism evidence="2">
    <name type="scientific">Solumvirus sp</name>
    <dbReference type="NCBI Taxonomy" id="2487773"/>
    <lineage>
        <taxon>Viruses</taxon>
        <taxon>Pithoviruses</taxon>
    </lineage>
</organism>
<dbReference type="GO" id="GO:0003676">
    <property type="term" value="F:nucleic acid binding"/>
    <property type="evidence" value="ECO:0007669"/>
    <property type="project" value="InterPro"/>
</dbReference>
<evidence type="ECO:0000313" key="2">
    <source>
        <dbReference type="EMBL" id="AYV86240.1"/>
    </source>
</evidence>
<proteinExistence type="predicted"/>
<reference evidence="2" key="1">
    <citation type="submission" date="2018-10" db="EMBL/GenBank/DDBJ databases">
        <title>Hidden diversity of soil giant viruses.</title>
        <authorList>
            <person name="Schulz F."/>
            <person name="Alteio L."/>
            <person name="Goudeau D."/>
            <person name="Ryan E.M."/>
            <person name="Malmstrom R.R."/>
            <person name="Blanchard J."/>
            <person name="Woyke T."/>
        </authorList>
    </citation>
    <scope>NUCLEOTIDE SEQUENCE</scope>
    <source>
        <strain evidence="2">SMV1</strain>
    </source>
</reference>
<feature type="region of interest" description="Disordered" evidence="1">
    <location>
        <begin position="1"/>
        <end position="29"/>
    </location>
</feature>
<dbReference type="InterPro" id="IPR036397">
    <property type="entry name" value="RNaseH_sf"/>
</dbReference>